<reference evidence="3 4" key="1">
    <citation type="journal article" date="2013" name="BMC Genomics">
        <title>Comparative genomics of parasitic silkworm microsporidia reveal an association between genome expansion and host adaptation.</title>
        <authorList>
            <person name="Pan G."/>
            <person name="Xu J."/>
            <person name="Li T."/>
            <person name="Xia Q."/>
            <person name="Liu S.L."/>
            <person name="Zhang G."/>
            <person name="Li S."/>
            <person name="Li C."/>
            <person name="Liu H."/>
            <person name="Yang L."/>
            <person name="Liu T."/>
            <person name="Zhang X."/>
            <person name="Wu Z."/>
            <person name="Fan W."/>
            <person name="Dang X."/>
            <person name="Xiang H."/>
            <person name="Tao M."/>
            <person name="Li Y."/>
            <person name="Hu J."/>
            <person name="Li Z."/>
            <person name="Lin L."/>
            <person name="Luo J."/>
            <person name="Geng L."/>
            <person name="Wang L."/>
            <person name="Long M."/>
            <person name="Wan Y."/>
            <person name="He N."/>
            <person name="Zhang Z."/>
            <person name="Lu C."/>
            <person name="Keeling P.J."/>
            <person name="Wang J."/>
            <person name="Xiang Z."/>
            <person name="Zhou Z."/>
        </authorList>
    </citation>
    <scope>NUCLEOTIDE SEQUENCE [LARGE SCALE GENOMIC DNA]</scope>
    <source>
        <strain evidence="4">CQ1 / CVCC 102059</strain>
    </source>
</reference>
<dbReference type="HOGENOM" id="CLU_097254_0_0_1"/>
<gene>
    <name evidence="3" type="ORF">NBO_622g0002</name>
</gene>
<evidence type="ECO:0000256" key="2">
    <source>
        <dbReference type="SAM" id="SignalP"/>
    </source>
</evidence>
<feature type="chain" id="PRO_5004355132" evidence="2">
    <location>
        <begin position="17"/>
        <end position="243"/>
    </location>
</feature>
<evidence type="ECO:0000313" key="3">
    <source>
        <dbReference type="EMBL" id="EOB11945.1"/>
    </source>
</evidence>
<keyword evidence="1" id="KW-0472">Membrane</keyword>
<dbReference type="AlphaFoldDB" id="R0MD25"/>
<protein>
    <submittedName>
        <fullName evidence="3">Uncharacterized protein</fullName>
    </submittedName>
</protein>
<dbReference type="Proteomes" id="UP000016927">
    <property type="component" value="Unassembled WGS sequence"/>
</dbReference>
<feature type="signal peptide" evidence="2">
    <location>
        <begin position="1"/>
        <end position="16"/>
    </location>
</feature>
<feature type="transmembrane region" description="Helical" evidence="1">
    <location>
        <begin position="217"/>
        <end position="239"/>
    </location>
</feature>
<organism evidence="3 4">
    <name type="scientific">Nosema bombycis (strain CQ1 / CVCC 102059)</name>
    <name type="common">Microsporidian parasite</name>
    <name type="synonym">Pebrine of silkworm</name>
    <dbReference type="NCBI Taxonomy" id="578461"/>
    <lineage>
        <taxon>Eukaryota</taxon>
        <taxon>Fungi</taxon>
        <taxon>Fungi incertae sedis</taxon>
        <taxon>Microsporidia</taxon>
        <taxon>Nosematidae</taxon>
        <taxon>Nosema</taxon>
    </lineage>
</organism>
<evidence type="ECO:0000256" key="1">
    <source>
        <dbReference type="SAM" id="Phobius"/>
    </source>
</evidence>
<evidence type="ECO:0000313" key="4">
    <source>
        <dbReference type="Proteomes" id="UP000016927"/>
    </source>
</evidence>
<keyword evidence="1" id="KW-1133">Transmembrane helix</keyword>
<name>R0MD25_NOSB1</name>
<keyword evidence="2" id="KW-0732">Signal</keyword>
<proteinExistence type="predicted"/>
<sequence length="243" mass="28151">MELMFIIIFYFLSAVSIITNDSKDMFKKVDKNRLDLNITKDDRNITVKFKSKEHIPFGGIWTSDNFTIDDSQFLIEGTSIFEWVTKNITDINSLDRFIDTISSRTFDHKSNIKGFYDKADNLQLALVIFKIEDFRKIAVEVIKSQKSGGNKSLSDDYDKKIEKNMLNMQIIHVLNYNNKANEIPSDLNDYELYILRSFRISDSFKTLPLLKKCAFDVITSAALAFTFFGILILTGRYSLSKFF</sequence>
<dbReference type="VEuPathDB" id="MicrosporidiaDB:NBO_622g0002"/>
<dbReference type="EMBL" id="KB909529">
    <property type="protein sequence ID" value="EOB11945.1"/>
    <property type="molecule type" value="Genomic_DNA"/>
</dbReference>
<keyword evidence="4" id="KW-1185">Reference proteome</keyword>
<keyword evidence="1" id="KW-0812">Transmembrane</keyword>
<accession>R0MD25</accession>